<accession>A0A426ZIC1</accession>
<evidence type="ECO:0000313" key="2">
    <source>
        <dbReference type="Proteomes" id="UP000287651"/>
    </source>
</evidence>
<organism evidence="1 2">
    <name type="scientific">Ensete ventricosum</name>
    <name type="common">Abyssinian banana</name>
    <name type="synonym">Musa ensete</name>
    <dbReference type="NCBI Taxonomy" id="4639"/>
    <lineage>
        <taxon>Eukaryota</taxon>
        <taxon>Viridiplantae</taxon>
        <taxon>Streptophyta</taxon>
        <taxon>Embryophyta</taxon>
        <taxon>Tracheophyta</taxon>
        <taxon>Spermatophyta</taxon>
        <taxon>Magnoliopsida</taxon>
        <taxon>Liliopsida</taxon>
        <taxon>Zingiberales</taxon>
        <taxon>Musaceae</taxon>
        <taxon>Ensete</taxon>
    </lineage>
</organism>
<comment type="caution">
    <text evidence="1">The sequence shown here is derived from an EMBL/GenBank/DDBJ whole genome shotgun (WGS) entry which is preliminary data.</text>
</comment>
<reference evidence="1 2" key="1">
    <citation type="journal article" date="2014" name="Agronomy (Basel)">
        <title>A Draft Genome Sequence for Ensete ventricosum, the Drought-Tolerant Tree Against Hunger.</title>
        <authorList>
            <person name="Harrison J."/>
            <person name="Moore K.A."/>
            <person name="Paszkiewicz K."/>
            <person name="Jones T."/>
            <person name="Grant M."/>
            <person name="Ambacheew D."/>
            <person name="Muzemil S."/>
            <person name="Studholme D.J."/>
        </authorList>
    </citation>
    <scope>NUCLEOTIDE SEQUENCE [LARGE SCALE GENOMIC DNA]</scope>
</reference>
<protein>
    <submittedName>
        <fullName evidence="1">Uncharacterized protein</fullName>
    </submittedName>
</protein>
<proteinExistence type="predicted"/>
<dbReference type="EMBL" id="AMZH03006469">
    <property type="protein sequence ID" value="RRT63753.1"/>
    <property type="molecule type" value="Genomic_DNA"/>
</dbReference>
<dbReference type="Proteomes" id="UP000287651">
    <property type="component" value="Unassembled WGS sequence"/>
</dbReference>
<sequence>MIGAIELQPNDGPRSSLGIRPGLDIAVGPRWEFARRFAEGIEKLAGKKTRRLITGMSEAVGLMGQRLECSTAEPGILGFWATNDR</sequence>
<dbReference type="AlphaFoldDB" id="A0A426ZIC1"/>
<name>A0A426ZIC1_ENSVE</name>
<gene>
    <name evidence="1" type="ORF">B296_00000661</name>
</gene>
<evidence type="ECO:0000313" key="1">
    <source>
        <dbReference type="EMBL" id="RRT63753.1"/>
    </source>
</evidence>